<organism evidence="1 2">
    <name type="scientific">Mesorhabditis spiculigera</name>
    <dbReference type="NCBI Taxonomy" id="96644"/>
    <lineage>
        <taxon>Eukaryota</taxon>
        <taxon>Metazoa</taxon>
        <taxon>Ecdysozoa</taxon>
        <taxon>Nematoda</taxon>
        <taxon>Chromadorea</taxon>
        <taxon>Rhabditida</taxon>
        <taxon>Rhabditina</taxon>
        <taxon>Rhabditomorpha</taxon>
        <taxon>Rhabditoidea</taxon>
        <taxon>Rhabditidae</taxon>
        <taxon>Mesorhabditinae</taxon>
        <taxon>Mesorhabditis</taxon>
    </lineage>
</organism>
<feature type="non-terminal residue" evidence="1">
    <location>
        <position position="1"/>
    </location>
</feature>
<comment type="caution">
    <text evidence="1">The sequence shown here is derived from an EMBL/GenBank/DDBJ whole genome shotgun (WGS) entry which is preliminary data.</text>
</comment>
<feature type="non-terminal residue" evidence="1">
    <location>
        <position position="31"/>
    </location>
</feature>
<accession>A0AA36CBG6</accession>
<evidence type="ECO:0000313" key="2">
    <source>
        <dbReference type="Proteomes" id="UP001177023"/>
    </source>
</evidence>
<dbReference type="Proteomes" id="UP001177023">
    <property type="component" value="Unassembled WGS sequence"/>
</dbReference>
<protein>
    <submittedName>
        <fullName evidence="1">Uncharacterized protein</fullName>
    </submittedName>
</protein>
<sequence>NIRDLVYDTEMDLLRQSEELLQQQQHSMQLR</sequence>
<evidence type="ECO:0000313" key="1">
    <source>
        <dbReference type="EMBL" id="CAJ0565098.1"/>
    </source>
</evidence>
<reference evidence="1" key="1">
    <citation type="submission" date="2023-06" db="EMBL/GenBank/DDBJ databases">
        <authorList>
            <person name="Delattre M."/>
        </authorList>
    </citation>
    <scope>NUCLEOTIDE SEQUENCE</scope>
    <source>
        <strain evidence="1">AF72</strain>
    </source>
</reference>
<dbReference type="EMBL" id="CATQJA010000964">
    <property type="protein sequence ID" value="CAJ0565098.1"/>
    <property type="molecule type" value="Genomic_DNA"/>
</dbReference>
<proteinExistence type="predicted"/>
<keyword evidence="2" id="KW-1185">Reference proteome</keyword>
<name>A0AA36CBG6_9BILA</name>
<gene>
    <name evidence="1" type="ORF">MSPICULIGERA_LOCUS3756</name>
</gene>
<dbReference type="AlphaFoldDB" id="A0AA36CBG6"/>